<reference evidence="2 3" key="1">
    <citation type="submission" date="2022-12" db="EMBL/GenBank/DDBJ databases">
        <title>Chromosome-level genome of Tegillarca granosa.</title>
        <authorList>
            <person name="Kim J."/>
        </authorList>
    </citation>
    <scope>NUCLEOTIDE SEQUENCE [LARGE SCALE GENOMIC DNA]</scope>
    <source>
        <strain evidence="2">Teg-2019</strain>
        <tissue evidence="2">Adductor muscle</tissue>
    </source>
</reference>
<evidence type="ECO:0000313" key="3">
    <source>
        <dbReference type="Proteomes" id="UP001217089"/>
    </source>
</evidence>
<feature type="transmembrane region" description="Helical" evidence="1">
    <location>
        <begin position="55"/>
        <end position="72"/>
    </location>
</feature>
<accession>A0ABQ9G368</accession>
<dbReference type="EMBL" id="JARBDR010000003">
    <property type="protein sequence ID" value="KAJ8322440.1"/>
    <property type="molecule type" value="Genomic_DNA"/>
</dbReference>
<keyword evidence="3" id="KW-1185">Reference proteome</keyword>
<keyword evidence="1" id="KW-0812">Transmembrane</keyword>
<organism evidence="2 3">
    <name type="scientific">Tegillarca granosa</name>
    <name type="common">Malaysian cockle</name>
    <name type="synonym">Anadara granosa</name>
    <dbReference type="NCBI Taxonomy" id="220873"/>
    <lineage>
        <taxon>Eukaryota</taxon>
        <taxon>Metazoa</taxon>
        <taxon>Spiralia</taxon>
        <taxon>Lophotrochozoa</taxon>
        <taxon>Mollusca</taxon>
        <taxon>Bivalvia</taxon>
        <taxon>Autobranchia</taxon>
        <taxon>Pteriomorphia</taxon>
        <taxon>Arcoida</taxon>
        <taxon>Arcoidea</taxon>
        <taxon>Arcidae</taxon>
        <taxon>Tegillarca</taxon>
    </lineage>
</organism>
<keyword evidence="1" id="KW-1133">Transmembrane helix</keyword>
<sequence length="217" mass="24946">MAATWTYGKRCVIICDENRLNNPLMQSRQSRGPRYLLLGKVSYNINRKKRKHPQIGTLILLVFHILSLYSHYTPQLLCHIKKESSVIASVDAKTERGSRAVAEKPRLLNRVLVYMIQTSDGLTIEVETEESEELTLDKGDGQSIEKPLVEGITVLDRERPDIMCCFCKKVIEGGKLKRLMFTQKKIHEELAAILKKTKQEQNKWVDEITLKEFTCTI</sequence>
<gene>
    <name evidence="2" type="ORF">KUTeg_000014</name>
</gene>
<protein>
    <submittedName>
        <fullName evidence="2">Uncharacterized protein</fullName>
    </submittedName>
</protein>
<comment type="caution">
    <text evidence="2">The sequence shown here is derived from an EMBL/GenBank/DDBJ whole genome shotgun (WGS) entry which is preliminary data.</text>
</comment>
<evidence type="ECO:0000256" key="1">
    <source>
        <dbReference type="SAM" id="Phobius"/>
    </source>
</evidence>
<name>A0ABQ9G368_TEGGR</name>
<evidence type="ECO:0000313" key="2">
    <source>
        <dbReference type="EMBL" id="KAJ8322440.1"/>
    </source>
</evidence>
<dbReference type="Proteomes" id="UP001217089">
    <property type="component" value="Unassembled WGS sequence"/>
</dbReference>
<keyword evidence="1" id="KW-0472">Membrane</keyword>
<proteinExistence type="predicted"/>